<evidence type="ECO:0000256" key="3">
    <source>
        <dbReference type="ARBA" id="ARBA00023002"/>
    </source>
</evidence>
<dbReference type="InterPro" id="IPR017896">
    <property type="entry name" value="4Fe4S_Fe-S-bd"/>
</dbReference>
<keyword evidence="1" id="KW-0004">4Fe-4S</keyword>
<feature type="transmembrane region" description="Helical" evidence="6">
    <location>
        <begin position="12"/>
        <end position="30"/>
    </location>
</feature>
<reference evidence="8 9" key="1">
    <citation type="submission" date="2014-09" db="EMBL/GenBank/DDBJ databases">
        <title>Sporocytophaga myxococcoides PG-01 genome sequencing.</title>
        <authorList>
            <person name="Liu L."/>
            <person name="Gao P.J."/>
            <person name="Chen G.J."/>
            <person name="Wang L.S."/>
        </authorList>
    </citation>
    <scope>NUCLEOTIDE SEQUENCE [LARGE SCALE GENOMIC DNA]</scope>
    <source>
        <strain evidence="8 9">PG-01</strain>
    </source>
</reference>
<evidence type="ECO:0000313" key="9">
    <source>
        <dbReference type="Proteomes" id="UP000030185"/>
    </source>
</evidence>
<evidence type="ECO:0000313" key="8">
    <source>
        <dbReference type="EMBL" id="GAL83729.1"/>
    </source>
</evidence>
<dbReference type="GO" id="GO:0005886">
    <property type="term" value="C:plasma membrane"/>
    <property type="evidence" value="ECO:0007669"/>
    <property type="project" value="TreeGrafter"/>
</dbReference>
<feature type="transmembrane region" description="Helical" evidence="6">
    <location>
        <begin position="92"/>
        <end position="111"/>
    </location>
</feature>
<organism evidence="8 9">
    <name type="scientific">Sporocytophaga myxococcoides</name>
    <dbReference type="NCBI Taxonomy" id="153721"/>
    <lineage>
        <taxon>Bacteria</taxon>
        <taxon>Pseudomonadati</taxon>
        <taxon>Bacteroidota</taxon>
        <taxon>Cytophagia</taxon>
        <taxon>Cytophagales</taxon>
        <taxon>Cytophagaceae</taxon>
        <taxon>Sporocytophaga</taxon>
    </lineage>
</organism>
<dbReference type="InterPro" id="IPR009051">
    <property type="entry name" value="Helical_ferredxn"/>
</dbReference>
<keyword evidence="6" id="KW-0812">Transmembrane</keyword>
<dbReference type="Proteomes" id="UP000030185">
    <property type="component" value="Unassembled WGS sequence"/>
</dbReference>
<dbReference type="STRING" id="153721.MYP_956"/>
<evidence type="ECO:0000259" key="7">
    <source>
        <dbReference type="PROSITE" id="PS51379"/>
    </source>
</evidence>
<evidence type="ECO:0000256" key="1">
    <source>
        <dbReference type="ARBA" id="ARBA00022485"/>
    </source>
</evidence>
<evidence type="ECO:0000256" key="4">
    <source>
        <dbReference type="ARBA" id="ARBA00023004"/>
    </source>
</evidence>
<keyword evidence="4" id="KW-0408">Iron</keyword>
<keyword evidence="6" id="KW-1133">Transmembrane helix</keyword>
<dbReference type="PANTHER" id="PTHR43255:SF1">
    <property type="entry name" value="IRON-SULFUR-BINDING OXIDOREDUCTASE FADF-RELATED"/>
    <property type="match status" value="1"/>
</dbReference>
<feature type="transmembrane region" description="Helical" evidence="6">
    <location>
        <begin position="156"/>
        <end position="174"/>
    </location>
</feature>
<dbReference type="EMBL" id="BBLT01000002">
    <property type="protein sequence ID" value="GAL83729.1"/>
    <property type="molecule type" value="Genomic_DNA"/>
</dbReference>
<dbReference type="SUPFAM" id="SSF46548">
    <property type="entry name" value="alpha-helical ferredoxin"/>
    <property type="match status" value="1"/>
</dbReference>
<dbReference type="AlphaFoldDB" id="A0A098LBG5"/>
<feature type="transmembrane region" description="Helical" evidence="6">
    <location>
        <begin position="50"/>
        <end position="71"/>
    </location>
</feature>
<dbReference type="GO" id="GO:0016491">
    <property type="term" value="F:oxidoreductase activity"/>
    <property type="evidence" value="ECO:0007669"/>
    <property type="project" value="UniProtKB-KW"/>
</dbReference>
<dbReference type="PROSITE" id="PS51379">
    <property type="entry name" value="4FE4S_FER_2"/>
    <property type="match status" value="2"/>
</dbReference>
<dbReference type="PANTHER" id="PTHR43255">
    <property type="entry name" value="IRON-SULFUR-BINDING OXIDOREDUCTASE FADF-RELATED-RELATED"/>
    <property type="match status" value="1"/>
</dbReference>
<evidence type="ECO:0000256" key="5">
    <source>
        <dbReference type="ARBA" id="ARBA00023014"/>
    </source>
</evidence>
<accession>A0A098LBG5</accession>
<feature type="domain" description="4Fe-4S ferredoxin-type" evidence="7">
    <location>
        <begin position="303"/>
        <end position="333"/>
    </location>
</feature>
<proteinExistence type="predicted"/>
<comment type="caution">
    <text evidence="8">The sequence shown here is derived from an EMBL/GenBank/DDBJ whole genome shotgun (WGS) entry which is preliminary data.</text>
</comment>
<name>A0A098LBG5_9BACT</name>
<dbReference type="InterPro" id="IPR017900">
    <property type="entry name" value="4Fe4S_Fe_S_CS"/>
</dbReference>
<dbReference type="Gene3D" id="1.10.1060.10">
    <property type="entry name" value="Alpha-helical ferredoxin"/>
    <property type="match status" value="1"/>
</dbReference>
<keyword evidence="5" id="KW-0411">Iron-sulfur</keyword>
<protein>
    <submittedName>
        <fullName evidence="8">Oxidoreductase</fullName>
    </submittedName>
</protein>
<dbReference type="Pfam" id="PF13187">
    <property type="entry name" value="Fer4_9"/>
    <property type="match status" value="1"/>
</dbReference>
<dbReference type="GO" id="GO:0051539">
    <property type="term" value="F:4 iron, 4 sulfur cluster binding"/>
    <property type="evidence" value="ECO:0007669"/>
    <property type="project" value="UniProtKB-KW"/>
</dbReference>
<dbReference type="eggNOG" id="COG1150">
    <property type="taxonomic scope" value="Bacteria"/>
</dbReference>
<feature type="domain" description="4Fe-4S ferredoxin-type" evidence="7">
    <location>
        <begin position="239"/>
        <end position="270"/>
    </location>
</feature>
<sequence>MFKKPLPAILHLFVYLGFIIINIEVLEIIIDGLFGTHRIFAPVFKGLYPSLINIFEFLAISVLVSCAIFLVRRNIIKVKRFDGEEMKRWPKLDANLILSIEIFLMICFLSMNTSDGILQSRGSEHYISTGDFFFTSFLKPLFNGLGTSELIFIERFGWWAHIMGIFAFAMYVFTDSKHLHIFISFPNTYFSKLDPAGRLSNMPEVTKEVKLMLNLPVDSGNENVAPGRFGAKDVQDLTWKNLMEAYSCTECGRCTSQCPANLTGKKLSPRKIMMDTRDRLEEVGRNIEANGKDHQDGKSLLGDYITVEEIMACTTCNACVEACPVNIDPVSIILQLRRFKIMEESQAPAAWNGMFSNIENNFAPWKFSPSDRLNWVQKLNQ</sequence>
<keyword evidence="2" id="KW-0479">Metal-binding</keyword>
<keyword evidence="6" id="KW-0472">Membrane</keyword>
<gene>
    <name evidence="8" type="ORF">MYP_956</name>
</gene>
<evidence type="ECO:0000256" key="6">
    <source>
        <dbReference type="SAM" id="Phobius"/>
    </source>
</evidence>
<dbReference type="GO" id="GO:0046872">
    <property type="term" value="F:metal ion binding"/>
    <property type="evidence" value="ECO:0007669"/>
    <property type="project" value="UniProtKB-KW"/>
</dbReference>
<keyword evidence="3" id="KW-0560">Oxidoreductase</keyword>
<dbReference type="InterPro" id="IPR051460">
    <property type="entry name" value="HdrC_iron-sulfur_subunit"/>
</dbReference>
<keyword evidence="9" id="KW-1185">Reference proteome</keyword>
<dbReference type="PROSITE" id="PS00198">
    <property type="entry name" value="4FE4S_FER_1"/>
    <property type="match status" value="1"/>
</dbReference>
<evidence type="ECO:0000256" key="2">
    <source>
        <dbReference type="ARBA" id="ARBA00022723"/>
    </source>
</evidence>